<dbReference type="PANTHER" id="PTHR31803:SF3">
    <property type="entry name" value="ALTERNATIVE OXIDASE"/>
    <property type="match status" value="1"/>
</dbReference>
<feature type="binding site" evidence="16">
    <location>
        <position position="246"/>
    </location>
    <ligand>
        <name>Fe cation</name>
        <dbReference type="ChEBI" id="CHEBI:24875"/>
        <label>1</label>
    </ligand>
</feature>
<dbReference type="RefSeq" id="XP_005840885.1">
    <property type="nucleotide sequence ID" value="XM_005840828.1"/>
</dbReference>
<keyword evidence="8" id="KW-0809">Transit peptide</keyword>
<evidence type="ECO:0000256" key="13">
    <source>
        <dbReference type="ARBA" id="ARBA00023128"/>
    </source>
</evidence>
<dbReference type="PaxDb" id="55529-EKX53905"/>
<comment type="function">
    <text evidence="15">Catalyzes cyanide-resistant oxygen consumption. May increase respiration when the cytochrome respiratory pathway is restricted, or in response to low temperatures.</text>
</comment>
<dbReference type="eggNOG" id="ENOG502QSB5">
    <property type="taxonomic scope" value="Eukaryota"/>
</dbReference>
<protein>
    <recommendedName>
        <fullName evidence="21">Alternative oxidase</fullName>
    </recommendedName>
</protein>
<feature type="binding site" evidence="16">
    <location>
        <position position="102"/>
    </location>
    <ligand>
        <name>Fe cation</name>
        <dbReference type="ChEBI" id="CHEBI:24875"/>
        <label>1</label>
    </ligand>
</feature>
<keyword evidence="3" id="KW-0813">Transport</keyword>
<keyword evidence="20" id="KW-1185">Reference proteome</keyword>
<evidence type="ECO:0000256" key="12">
    <source>
        <dbReference type="ARBA" id="ARBA00023004"/>
    </source>
</evidence>
<evidence type="ECO:0000256" key="8">
    <source>
        <dbReference type="ARBA" id="ARBA00022946"/>
    </source>
</evidence>
<keyword evidence="12 16" id="KW-0408">Iron</keyword>
<dbReference type="GO" id="GO:0005743">
    <property type="term" value="C:mitochondrial inner membrane"/>
    <property type="evidence" value="ECO:0007669"/>
    <property type="project" value="UniProtKB-SubCell"/>
</dbReference>
<dbReference type="STRING" id="905079.L1K0D4"/>
<dbReference type="AlphaFoldDB" id="L1K0D4"/>
<dbReference type="PIRSF" id="PIRSF005229">
    <property type="entry name" value="AOX"/>
    <property type="match status" value="1"/>
</dbReference>
<dbReference type="HOGENOM" id="CLU_041974_3_1_1"/>
<dbReference type="InterPro" id="IPR038659">
    <property type="entry name" value="AOX_sf"/>
</dbReference>
<feature type="binding site" evidence="16">
    <location>
        <position position="192"/>
    </location>
    <ligand>
        <name>Fe cation</name>
        <dbReference type="ChEBI" id="CHEBI:24875"/>
        <label>2</label>
    </ligand>
</feature>
<comment type="similarity">
    <text evidence="2">Belongs to the alternative oxidase family.</text>
</comment>
<dbReference type="OMA" id="RFLRWGM"/>
<accession>L1K0D4</accession>
<dbReference type="GO" id="GO:0010230">
    <property type="term" value="P:alternative respiration"/>
    <property type="evidence" value="ECO:0007669"/>
    <property type="project" value="TreeGrafter"/>
</dbReference>
<keyword evidence="11" id="KW-0560">Oxidoreductase</keyword>
<evidence type="ECO:0000256" key="16">
    <source>
        <dbReference type="PIRSR" id="PIRSR005229-1"/>
    </source>
</evidence>
<dbReference type="EMBL" id="JH992968">
    <property type="protein sequence ID" value="EKX53905.1"/>
    <property type="molecule type" value="Genomic_DNA"/>
</dbReference>
<reference evidence="18 20" key="1">
    <citation type="journal article" date="2012" name="Nature">
        <title>Algal genomes reveal evolutionary mosaicism and the fate of nucleomorphs.</title>
        <authorList>
            <consortium name="DOE Joint Genome Institute"/>
            <person name="Curtis B.A."/>
            <person name="Tanifuji G."/>
            <person name="Burki F."/>
            <person name="Gruber A."/>
            <person name="Irimia M."/>
            <person name="Maruyama S."/>
            <person name="Arias M.C."/>
            <person name="Ball S.G."/>
            <person name="Gile G.H."/>
            <person name="Hirakawa Y."/>
            <person name="Hopkins J.F."/>
            <person name="Kuo A."/>
            <person name="Rensing S.A."/>
            <person name="Schmutz J."/>
            <person name="Symeonidi A."/>
            <person name="Elias M."/>
            <person name="Eveleigh R.J."/>
            <person name="Herman E.K."/>
            <person name="Klute M.J."/>
            <person name="Nakayama T."/>
            <person name="Obornik M."/>
            <person name="Reyes-Prieto A."/>
            <person name="Armbrust E.V."/>
            <person name="Aves S.J."/>
            <person name="Beiko R.G."/>
            <person name="Coutinho P."/>
            <person name="Dacks J.B."/>
            <person name="Durnford D.G."/>
            <person name="Fast N.M."/>
            <person name="Green B.R."/>
            <person name="Grisdale C.J."/>
            <person name="Hempel F."/>
            <person name="Henrissat B."/>
            <person name="Hoppner M.P."/>
            <person name="Ishida K."/>
            <person name="Kim E."/>
            <person name="Koreny L."/>
            <person name="Kroth P.G."/>
            <person name="Liu Y."/>
            <person name="Malik S.B."/>
            <person name="Maier U.G."/>
            <person name="McRose D."/>
            <person name="Mock T."/>
            <person name="Neilson J.A."/>
            <person name="Onodera N.T."/>
            <person name="Poole A.M."/>
            <person name="Pritham E.J."/>
            <person name="Richards T.A."/>
            <person name="Rocap G."/>
            <person name="Roy S.W."/>
            <person name="Sarai C."/>
            <person name="Schaack S."/>
            <person name="Shirato S."/>
            <person name="Slamovits C.H."/>
            <person name="Spencer D.F."/>
            <person name="Suzuki S."/>
            <person name="Worden A.Z."/>
            <person name="Zauner S."/>
            <person name="Barry K."/>
            <person name="Bell C."/>
            <person name="Bharti A.K."/>
            <person name="Crow J.A."/>
            <person name="Grimwood J."/>
            <person name="Kramer R."/>
            <person name="Lindquist E."/>
            <person name="Lucas S."/>
            <person name="Salamov A."/>
            <person name="McFadden G.I."/>
            <person name="Lane C.E."/>
            <person name="Keeling P.J."/>
            <person name="Gray M.W."/>
            <person name="Grigoriev I.V."/>
            <person name="Archibald J.M."/>
        </authorList>
    </citation>
    <scope>NUCLEOTIDE SEQUENCE</scope>
    <source>
        <strain evidence="18 20">CCMP2712</strain>
    </source>
</reference>
<evidence type="ECO:0000256" key="11">
    <source>
        <dbReference type="ARBA" id="ARBA00023002"/>
    </source>
</evidence>
<keyword evidence="4" id="KW-0679">Respiratory chain</keyword>
<evidence type="ECO:0008006" key="21">
    <source>
        <dbReference type="Google" id="ProtNLM"/>
    </source>
</evidence>
<sequence>MGDEKIVHDMVHFKTSTNKHPLGVSKTVVGDKPIWENPMHHSVWTDEEVNGVRKTHKPIEGLADRLAFSGVKLCRWSFDTFSGFRFGELTESKVISRICFLETVAAVPGMTAGMLRHLRSLRRMDRDHGWIHTLLEEAENERMHLLTFVKLKKPSYAFRTAVVATQGIFMNLFFVAYIASPRFCHRFVGYLEEEAVKTYTDIIHEIDNGKLKHWQTQPAPQIAIDYWHLRPDASMRDLMLAVRMDEANHRDVNHTFASLKKNEINPYVQAHAEETAASRAIPSNA</sequence>
<gene>
    <name evidence="18" type="ORF">GUITHDRAFT_100154</name>
</gene>
<keyword evidence="13" id="KW-0496">Mitochondrion</keyword>
<evidence type="ECO:0000256" key="10">
    <source>
        <dbReference type="ARBA" id="ARBA00022989"/>
    </source>
</evidence>
<reference evidence="19" key="3">
    <citation type="submission" date="2016-03" db="UniProtKB">
        <authorList>
            <consortium name="EnsemblProtists"/>
        </authorList>
    </citation>
    <scope>IDENTIFICATION</scope>
</reference>
<dbReference type="GO" id="GO:0046872">
    <property type="term" value="F:metal ion binding"/>
    <property type="evidence" value="ECO:0007669"/>
    <property type="project" value="UniProtKB-KW"/>
</dbReference>
<evidence type="ECO:0000256" key="7">
    <source>
        <dbReference type="ARBA" id="ARBA00022792"/>
    </source>
</evidence>
<dbReference type="PANTHER" id="PTHR31803">
    <property type="entry name" value="ALTERNATIVE OXIDASE"/>
    <property type="match status" value="1"/>
</dbReference>
<feature type="binding site" evidence="16">
    <location>
        <position position="249"/>
    </location>
    <ligand>
        <name>Fe cation</name>
        <dbReference type="ChEBI" id="CHEBI:24875"/>
        <label>2</label>
    </ligand>
</feature>
<dbReference type="KEGG" id="gtt:GUITHDRAFT_100154"/>
<dbReference type="EnsemblProtists" id="EKX53905">
    <property type="protein sequence ID" value="EKX53905"/>
    <property type="gene ID" value="GUITHDRAFT_100154"/>
</dbReference>
<comment type="cofactor">
    <cofactor evidence="16">
        <name>Fe cation</name>
        <dbReference type="ChEBI" id="CHEBI:24875"/>
    </cofactor>
    <text evidence="16">Binds 2 iron ions per subunit.</text>
</comment>
<keyword evidence="9" id="KW-0249">Electron transport</keyword>
<feature type="transmembrane region" description="Helical" evidence="17">
    <location>
        <begin position="156"/>
        <end position="179"/>
    </location>
</feature>
<evidence type="ECO:0000256" key="9">
    <source>
        <dbReference type="ARBA" id="ARBA00022982"/>
    </source>
</evidence>
<dbReference type="GeneID" id="17310908"/>
<evidence type="ECO:0000256" key="3">
    <source>
        <dbReference type="ARBA" id="ARBA00022448"/>
    </source>
</evidence>
<keyword evidence="14 17" id="KW-0472">Membrane</keyword>
<evidence type="ECO:0000256" key="17">
    <source>
        <dbReference type="SAM" id="Phobius"/>
    </source>
</evidence>
<evidence type="ECO:0000256" key="15">
    <source>
        <dbReference type="ARBA" id="ARBA00025285"/>
    </source>
</evidence>
<evidence type="ECO:0000256" key="6">
    <source>
        <dbReference type="ARBA" id="ARBA00022723"/>
    </source>
</evidence>
<feature type="binding site" evidence="16">
    <location>
        <position position="246"/>
    </location>
    <ligand>
        <name>Fe cation</name>
        <dbReference type="ChEBI" id="CHEBI:24875"/>
        <label>2</label>
    </ligand>
</feature>
<evidence type="ECO:0000313" key="20">
    <source>
        <dbReference type="Proteomes" id="UP000011087"/>
    </source>
</evidence>
<keyword evidence="5 17" id="KW-0812">Transmembrane</keyword>
<dbReference type="GO" id="GO:0009916">
    <property type="term" value="F:alternative oxidase activity"/>
    <property type="evidence" value="ECO:0007669"/>
    <property type="project" value="InterPro"/>
</dbReference>
<dbReference type="OrthoDB" id="16906at2759"/>
<evidence type="ECO:0000256" key="5">
    <source>
        <dbReference type="ARBA" id="ARBA00022692"/>
    </source>
</evidence>
<dbReference type="Proteomes" id="UP000011087">
    <property type="component" value="Unassembled WGS sequence"/>
</dbReference>
<organism evidence="18">
    <name type="scientific">Guillardia theta (strain CCMP2712)</name>
    <name type="common">Cryptophyte</name>
    <dbReference type="NCBI Taxonomy" id="905079"/>
    <lineage>
        <taxon>Eukaryota</taxon>
        <taxon>Cryptophyceae</taxon>
        <taxon>Pyrenomonadales</taxon>
        <taxon>Geminigeraceae</taxon>
        <taxon>Guillardia</taxon>
    </lineage>
</organism>
<evidence type="ECO:0000256" key="14">
    <source>
        <dbReference type="ARBA" id="ARBA00023136"/>
    </source>
</evidence>
<evidence type="ECO:0000256" key="4">
    <source>
        <dbReference type="ARBA" id="ARBA00022660"/>
    </source>
</evidence>
<dbReference type="Pfam" id="PF01786">
    <property type="entry name" value="AOX"/>
    <property type="match status" value="1"/>
</dbReference>
<dbReference type="Gene3D" id="1.20.1260.140">
    <property type="entry name" value="Alternative oxidase"/>
    <property type="match status" value="1"/>
</dbReference>
<dbReference type="FunFam" id="1.20.1260.140:FF:000002">
    <property type="entry name" value="Alternative oxidase"/>
    <property type="match status" value="1"/>
</dbReference>
<dbReference type="CDD" id="cd01053">
    <property type="entry name" value="AOX"/>
    <property type="match status" value="1"/>
</dbReference>
<proteinExistence type="inferred from homology"/>
<keyword evidence="6 16" id="KW-0479">Metal-binding</keyword>
<keyword evidence="7" id="KW-0999">Mitochondrion inner membrane</keyword>
<evidence type="ECO:0000313" key="19">
    <source>
        <dbReference type="EnsemblProtists" id="EKX53905"/>
    </source>
</evidence>
<evidence type="ECO:0000256" key="2">
    <source>
        <dbReference type="ARBA" id="ARBA00008388"/>
    </source>
</evidence>
<feature type="binding site" evidence="16">
    <location>
        <position position="141"/>
    </location>
    <ligand>
        <name>Fe cation</name>
        <dbReference type="ChEBI" id="CHEBI:24875"/>
        <label>2</label>
    </ligand>
</feature>
<reference evidence="20" key="2">
    <citation type="submission" date="2012-11" db="EMBL/GenBank/DDBJ databases">
        <authorList>
            <person name="Kuo A."/>
            <person name="Curtis B.A."/>
            <person name="Tanifuji G."/>
            <person name="Burki F."/>
            <person name="Gruber A."/>
            <person name="Irimia M."/>
            <person name="Maruyama S."/>
            <person name="Arias M.C."/>
            <person name="Ball S.G."/>
            <person name="Gile G.H."/>
            <person name="Hirakawa Y."/>
            <person name="Hopkins J.F."/>
            <person name="Rensing S.A."/>
            <person name="Schmutz J."/>
            <person name="Symeonidi A."/>
            <person name="Elias M."/>
            <person name="Eveleigh R.J."/>
            <person name="Herman E.K."/>
            <person name="Klute M.J."/>
            <person name="Nakayama T."/>
            <person name="Obornik M."/>
            <person name="Reyes-Prieto A."/>
            <person name="Armbrust E.V."/>
            <person name="Aves S.J."/>
            <person name="Beiko R.G."/>
            <person name="Coutinho P."/>
            <person name="Dacks J.B."/>
            <person name="Durnford D.G."/>
            <person name="Fast N.M."/>
            <person name="Green B.R."/>
            <person name="Grisdale C."/>
            <person name="Hempe F."/>
            <person name="Henrissat B."/>
            <person name="Hoppner M.P."/>
            <person name="Ishida K.-I."/>
            <person name="Kim E."/>
            <person name="Koreny L."/>
            <person name="Kroth P.G."/>
            <person name="Liu Y."/>
            <person name="Malik S.-B."/>
            <person name="Maier U.G."/>
            <person name="McRose D."/>
            <person name="Mock T."/>
            <person name="Neilson J.A."/>
            <person name="Onodera N.T."/>
            <person name="Poole A.M."/>
            <person name="Pritham E.J."/>
            <person name="Richards T.A."/>
            <person name="Rocap G."/>
            <person name="Roy S.W."/>
            <person name="Sarai C."/>
            <person name="Schaack S."/>
            <person name="Shirato S."/>
            <person name="Slamovits C.H."/>
            <person name="Spencer D.F."/>
            <person name="Suzuki S."/>
            <person name="Worden A.Z."/>
            <person name="Zauner S."/>
            <person name="Barry K."/>
            <person name="Bell C."/>
            <person name="Bharti A.K."/>
            <person name="Crow J.A."/>
            <person name="Grimwood J."/>
            <person name="Kramer R."/>
            <person name="Lindquist E."/>
            <person name="Lucas S."/>
            <person name="Salamov A."/>
            <person name="McFadden G.I."/>
            <person name="Lane C.E."/>
            <person name="Keeling P.J."/>
            <person name="Gray M.W."/>
            <person name="Grigoriev I.V."/>
            <person name="Archibald J.M."/>
        </authorList>
    </citation>
    <scope>NUCLEOTIDE SEQUENCE</scope>
    <source>
        <strain evidence="20">CCMP2712</strain>
    </source>
</reference>
<evidence type="ECO:0000313" key="18">
    <source>
        <dbReference type="EMBL" id="EKX53905.1"/>
    </source>
</evidence>
<feature type="binding site" evidence="16">
    <location>
        <position position="141"/>
    </location>
    <ligand>
        <name>Fe cation</name>
        <dbReference type="ChEBI" id="CHEBI:24875"/>
        <label>1</label>
    </ligand>
</feature>
<keyword evidence="10 17" id="KW-1133">Transmembrane helix</keyword>
<dbReference type="InterPro" id="IPR002680">
    <property type="entry name" value="AOX"/>
</dbReference>
<comment type="subcellular location">
    <subcellularLocation>
        <location evidence="1">Mitochondrion inner membrane</location>
    </subcellularLocation>
</comment>
<feature type="binding site" evidence="16">
    <location>
        <position position="144"/>
    </location>
    <ligand>
        <name>Fe cation</name>
        <dbReference type="ChEBI" id="CHEBI:24875"/>
        <label>1</label>
    </ligand>
</feature>
<name>L1K0D4_GUITC</name>
<evidence type="ECO:0000256" key="1">
    <source>
        <dbReference type="ARBA" id="ARBA00004273"/>
    </source>
</evidence>